<evidence type="ECO:0000259" key="1">
    <source>
        <dbReference type="Pfam" id="PF03869"/>
    </source>
</evidence>
<dbReference type="GO" id="GO:0006355">
    <property type="term" value="P:regulation of DNA-templated transcription"/>
    <property type="evidence" value="ECO:0007669"/>
    <property type="project" value="InterPro"/>
</dbReference>
<dbReference type="InterPro" id="IPR013321">
    <property type="entry name" value="Arc_rbn_hlx_hlx"/>
</dbReference>
<feature type="domain" description="Arc-like DNA binding" evidence="1">
    <location>
        <begin position="22"/>
        <end position="54"/>
    </location>
</feature>
<dbReference type="Pfam" id="PF03869">
    <property type="entry name" value="Arc"/>
    <property type="match status" value="1"/>
</dbReference>
<dbReference type="SUPFAM" id="SSF47598">
    <property type="entry name" value="Ribbon-helix-helix"/>
    <property type="match status" value="1"/>
</dbReference>
<dbReference type="EMBL" id="FPBH01000039">
    <property type="protein sequence ID" value="SFU25602.1"/>
    <property type="molecule type" value="Genomic_DNA"/>
</dbReference>
<dbReference type="AlphaFoldDB" id="A0A1I7ENW9"/>
<sequence>MSLYSSANVVSNVTMKDSYRSQFRLPWPLYHQLNESATKNQRSLNAELVARLESTYPQLRVRDDTEVDELRETVTTMSLAELMTPDEITMFAERMLALATRKRTTKTTP</sequence>
<dbReference type="GO" id="GO:0003677">
    <property type="term" value="F:DNA binding"/>
    <property type="evidence" value="ECO:0007669"/>
    <property type="project" value="InterPro"/>
</dbReference>
<evidence type="ECO:0000313" key="3">
    <source>
        <dbReference type="Proteomes" id="UP000198844"/>
    </source>
</evidence>
<organism evidence="2 3">
    <name type="scientific">Paraburkholderia aspalathi</name>
    <dbReference type="NCBI Taxonomy" id="1324617"/>
    <lineage>
        <taxon>Bacteria</taxon>
        <taxon>Pseudomonadati</taxon>
        <taxon>Pseudomonadota</taxon>
        <taxon>Betaproteobacteria</taxon>
        <taxon>Burkholderiales</taxon>
        <taxon>Burkholderiaceae</taxon>
        <taxon>Paraburkholderia</taxon>
    </lineage>
</organism>
<reference evidence="2 3" key="1">
    <citation type="submission" date="2016-10" db="EMBL/GenBank/DDBJ databases">
        <authorList>
            <person name="de Groot N.N."/>
        </authorList>
    </citation>
    <scope>NUCLEOTIDE SEQUENCE [LARGE SCALE GENOMIC DNA]</scope>
    <source>
        <strain evidence="2 3">LMG 27731</strain>
    </source>
</reference>
<gene>
    <name evidence="2" type="ORF">SAMN05192563_10396</name>
</gene>
<protein>
    <submittedName>
        <fullName evidence="2">Arc-like DNA binding domain-containing protein</fullName>
    </submittedName>
</protein>
<proteinExistence type="predicted"/>
<dbReference type="Proteomes" id="UP000198844">
    <property type="component" value="Unassembled WGS sequence"/>
</dbReference>
<accession>A0A1I7ENW9</accession>
<dbReference type="Gene3D" id="1.10.1220.10">
    <property type="entry name" value="Met repressor-like"/>
    <property type="match status" value="1"/>
</dbReference>
<name>A0A1I7ENW9_9BURK</name>
<dbReference type="InterPro" id="IPR005569">
    <property type="entry name" value="Arc_DNA-bd_dom"/>
</dbReference>
<evidence type="ECO:0000313" key="2">
    <source>
        <dbReference type="EMBL" id="SFU25602.1"/>
    </source>
</evidence>
<dbReference type="InterPro" id="IPR010985">
    <property type="entry name" value="Ribbon_hlx_hlx"/>
</dbReference>